<dbReference type="AlphaFoldDB" id="A0A674J255"/>
<evidence type="ECO:0000256" key="1">
    <source>
        <dbReference type="ARBA" id="ARBA00004496"/>
    </source>
</evidence>
<sequence length="122" mass="14288">MSAKLVSLWSVKKHTPERYKFCQHSHENAMKYLGQDFEKLRNACLQSGALFRDDIFPPAAASLGFKELGPNSSKTYGIKWKRPTVRQELIPPTYHLWDVFVSLFKIHKQPTYLFIWPYHCSI</sequence>
<reference evidence="5" key="2">
    <citation type="submission" date="2025-09" db="UniProtKB">
        <authorList>
            <consortium name="Ensembl"/>
        </authorList>
    </citation>
    <scope>IDENTIFICATION</scope>
</reference>
<dbReference type="GeneTree" id="ENSGT00940000159147"/>
<keyword evidence="4" id="KW-0677">Repeat</keyword>
<dbReference type="GO" id="GO:0006508">
    <property type="term" value="P:proteolysis"/>
    <property type="evidence" value="ECO:0007669"/>
    <property type="project" value="InterPro"/>
</dbReference>
<dbReference type="PANTHER" id="PTHR10183:SF284">
    <property type="entry name" value="CALPAIN-1 CATALYTIC SUBUNIT"/>
    <property type="match status" value="1"/>
</dbReference>
<name>A0A674J255_9SAUR</name>
<evidence type="ECO:0000256" key="3">
    <source>
        <dbReference type="ARBA" id="ARBA00022490"/>
    </source>
</evidence>
<proteinExistence type="inferred from homology"/>
<comment type="similarity">
    <text evidence="2">Belongs to the peptidase C2 family.</text>
</comment>
<dbReference type="InterPro" id="IPR038765">
    <property type="entry name" value="Papain-like_cys_pep_sf"/>
</dbReference>
<keyword evidence="3" id="KW-0963">Cytoplasm</keyword>
<evidence type="ECO:0000256" key="2">
    <source>
        <dbReference type="ARBA" id="ARBA00007623"/>
    </source>
</evidence>
<dbReference type="PANTHER" id="PTHR10183">
    <property type="entry name" value="CALPAIN"/>
    <property type="match status" value="1"/>
</dbReference>
<dbReference type="InParanoid" id="A0A674J255"/>
<accession>A0A674J255</accession>
<evidence type="ECO:0008006" key="7">
    <source>
        <dbReference type="Google" id="ProtNLM"/>
    </source>
</evidence>
<evidence type="ECO:0000313" key="5">
    <source>
        <dbReference type="Ensembl" id="ENSTMTP00000013609.1"/>
    </source>
</evidence>
<evidence type="ECO:0000256" key="4">
    <source>
        <dbReference type="ARBA" id="ARBA00022737"/>
    </source>
</evidence>
<dbReference type="SUPFAM" id="SSF54001">
    <property type="entry name" value="Cysteine proteinases"/>
    <property type="match status" value="1"/>
</dbReference>
<keyword evidence="6" id="KW-1185">Reference proteome</keyword>
<organism evidence="5 6">
    <name type="scientific">Terrapene triunguis</name>
    <name type="common">Three-toed box turtle</name>
    <dbReference type="NCBI Taxonomy" id="2587831"/>
    <lineage>
        <taxon>Eukaryota</taxon>
        <taxon>Metazoa</taxon>
        <taxon>Chordata</taxon>
        <taxon>Craniata</taxon>
        <taxon>Vertebrata</taxon>
        <taxon>Euteleostomi</taxon>
        <taxon>Archelosauria</taxon>
        <taxon>Testudinata</taxon>
        <taxon>Testudines</taxon>
        <taxon>Cryptodira</taxon>
        <taxon>Durocryptodira</taxon>
        <taxon>Testudinoidea</taxon>
        <taxon>Emydidae</taxon>
        <taxon>Terrapene</taxon>
    </lineage>
</organism>
<evidence type="ECO:0000313" key="6">
    <source>
        <dbReference type="Proteomes" id="UP000472274"/>
    </source>
</evidence>
<reference evidence="5" key="1">
    <citation type="submission" date="2025-08" db="UniProtKB">
        <authorList>
            <consortium name="Ensembl"/>
        </authorList>
    </citation>
    <scope>IDENTIFICATION</scope>
</reference>
<protein>
    <recommendedName>
        <fullName evidence="7">Calpain catalytic domain-containing protein</fullName>
    </recommendedName>
</protein>
<dbReference type="Ensembl" id="ENSTMTT00000014081.1">
    <property type="protein sequence ID" value="ENSTMTP00000013609.1"/>
    <property type="gene ID" value="ENSTMTG00000009899.1"/>
</dbReference>
<comment type="subcellular location">
    <subcellularLocation>
        <location evidence="1">Cytoplasm</location>
    </subcellularLocation>
</comment>
<dbReference type="GO" id="GO:0005737">
    <property type="term" value="C:cytoplasm"/>
    <property type="evidence" value="ECO:0007669"/>
    <property type="project" value="TreeGrafter"/>
</dbReference>
<dbReference type="GO" id="GO:0004198">
    <property type="term" value="F:calcium-dependent cysteine-type endopeptidase activity"/>
    <property type="evidence" value="ECO:0007669"/>
    <property type="project" value="InterPro"/>
</dbReference>
<dbReference type="Proteomes" id="UP000472274">
    <property type="component" value="Unplaced"/>
</dbReference>
<dbReference type="InterPro" id="IPR022684">
    <property type="entry name" value="Calpain_cysteine_protease"/>
</dbReference>